<dbReference type="InterPro" id="IPR018247">
    <property type="entry name" value="EF_Hand_1_Ca_BS"/>
</dbReference>
<comment type="caution">
    <text evidence="5">The sequence shown here is derived from an EMBL/GenBank/DDBJ whole genome shotgun (WGS) entry which is preliminary data.</text>
</comment>
<dbReference type="SUPFAM" id="SSF47473">
    <property type="entry name" value="EF-hand"/>
    <property type="match status" value="1"/>
</dbReference>
<evidence type="ECO:0000256" key="1">
    <source>
        <dbReference type="ARBA" id="ARBA00022723"/>
    </source>
</evidence>
<dbReference type="Proteomes" id="UP000428333">
    <property type="component" value="Linkage Group LG12"/>
</dbReference>
<evidence type="ECO:0000256" key="2">
    <source>
        <dbReference type="ARBA" id="ARBA00022737"/>
    </source>
</evidence>
<dbReference type="PROSITE" id="PS50222">
    <property type="entry name" value="EF_HAND_2"/>
    <property type="match status" value="2"/>
</dbReference>
<dbReference type="SMART" id="SM00054">
    <property type="entry name" value="EFh"/>
    <property type="match status" value="2"/>
</dbReference>
<evidence type="ECO:0000256" key="3">
    <source>
        <dbReference type="ARBA" id="ARBA00022837"/>
    </source>
</evidence>
<keyword evidence="6" id="KW-1185">Reference proteome</keyword>
<protein>
    <recommendedName>
        <fullName evidence="4">EF-hand domain-containing protein</fullName>
    </recommendedName>
</protein>
<dbReference type="AlphaFoldDB" id="A0A6A4KZG7"/>
<keyword evidence="3" id="KW-0106">Calcium</keyword>
<evidence type="ECO:0000313" key="5">
    <source>
        <dbReference type="EMBL" id="KAE9448327.1"/>
    </source>
</evidence>
<dbReference type="Gene3D" id="1.10.238.10">
    <property type="entry name" value="EF-hand"/>
    <property type="match status" value="1"/>
</dbReference>
<dbReference type="EMBL" id="QEFC01003433">
    <property type="protein sequence ID" value="KAE9448327.1"/>
    <property type="molecule type" value="Genomic_DNA"/>
</dbReference>
<organism evidence="5 6">
    <name type="scientific">Rhododendron williamsianum</name>
    <dbReference type="NCBI Taxonomy" id="262921"/>
    <lineage>
        <taxon>Eukaryota</taxon>
        <taxon>Viridiplantae</taxon>
        <taxon>Streptophyta</taxon>
        <taxon>Embryophyta</taxon>
        <taxon>Tracheophyta</taxon>
        <taxon>Spermatophyta</taxon>
        <taxon>Magnoliopsida</taxon>
        <taxon>eudicotyledons</taxon>
        <taxon>Gunneridae</taxon>
        <taxon>Pentapetalae</taxon>
        <taxon>asterids</taxon>
        <taxon>Ericales</taxon>
        <taxon>Ericaceae</taxon>
        <taxon>Ericoideae</taxon>
        <taxon>Rhodoreae</taxon>
        <taxon>Rhododendron</taxon>
    </lineage>
</organism>
<dbReference type="Pfam" id="PF00036">
    <property type="entry name" value="EF-hand_1"/>
    <property type="match status" value="1"/>
</dbReference>
<name>A0A6A4KZG7_9ERIC</name>
<dbReference type="Pfam" id="PF13202">
    <property type="entry name" value="EF-hand_5"/>
    <property type="match status" value="1"/>
</dbReference>
<dbReference type="PANTHER" id="PTHR10891">
    <property type="entry name" value="EF-HAND CALCIUM-BINDING DOMAIN CONTAINING PROTEIN"/>
    <property type="match status" value="1"/>
</dbReference>
<proteinExistence type="predicted"/>
<dbReference type="InterPro" id="IPR039647">
    <property type="entry name" value="EF_hand_pair_protein_CML-like"/>
</dbReference>
<feature type="domain" description="EF-hand" evidence="4">
    <location>
        <begin position="73"/>
        <end position="106"/>
    </location>
</feature>
<feature type="non-terminal residue" evidence="5">
    <location>
        <position position="1"/>
    </location>
</feature>
<dbReference type="CDD" id="cd00051">
    <property type="entry name" value="EFh"/>
    <property type="match status" value="1"/>
</dbReference>
<keyword evidence="1" id="KW-0479">Metal-binding</keyword>
<dbReference type="GO" id="GO:0005509">
    <property type="term" value="F:calcium ion binding"/>
    <property type="evidence" value="ECO:0007669"/>
    <property type="project" value="InterPro"/>
</dbReference>
<dbReference type="InterPro" id="IPR011992">
    <property type="entry name" value="EF-hand-dom_pair"/>
</dbReference>
<sequence>MGVLINSMNSSVIPTPVSLPRERQRFNLSATQVNFQPNMAEMKKVFDKFDTNKDGKISREEYKLAVKAMGAANMEKEVVRAFQVMDANGDRFIDFKEFMKVNNDTG</sequence>
<evidence type="ECO:0000313" key="6">
    <source>
        <dbReference type="Proteomes" id="UP000428333"/>
    </source>
</evidence>
<keyword evidence="2" id="KW-0677">Repeat</keyword>
<accession>A0A6A4KZG7</accession>
<reference evidence="5 6" key="1">
    <citation type="journal article" date="2019" name="Genome Biol. Evol.">
        <title>The Rhododendron genome and chromosomal organization provide insight into shared whole-genome duplications across the heath family (Ericaceae).</title>
        <authorList>
            <person name="Soza V.L."/>
            <person name="Lindsley D."/>
            <person name="Waalkes A."/>
            <person name="Ramage E."/>
            <person name="Patwardhan R.P."/>
            <person name="Burton J.N."/>
            <person name="Adey A."/>
            <person name="Kumar A."/>
            <person name="Qiu R."/>
            <person name="Shendure J."/>
            <person name="Hall B."/>
        </authorList>
    </citation>
    <scope>NUCLEOTIDE SEQUENCE [LARGE SCALE GENOMIC DNA]</scope>
    <source>
        <strain evidence="5">RSF 1966-606</strain>
    </source>
</reference>
<gene>
    <name evidence="5" type="ORF">C3L33_19778</name>
</gene>
<dbReference type="OrthoDB" id="26525at2759"/>
<feature type="domain" description="EF-hand" evidence="4">
    <location>
        <begin position="37"/>
        <end position="72"/>
    </location>
</feature>
<evidence type="ECO:0000259" key="4">
    <source>
        <dbReference type="PROSITE" id="PS50222"/>
    </source>
</evidence>
<dbReference type="InterPro" id="IPR002048">
    <property type="entry name" value="EF_hand_dom"/>
</dbReference>
<dbReference type="PROSITE" id="PS00018">
    <property type="entry name" value="EF_HAND_1"/>
    <property type="match status" value="2"/>
</dbReference>